<dbReference type="Gene3D" id="2.40.420.20">
    <property type="match status" value="1"/>
</dbReference>
<dbReference type="AlphaFoldDB" id="X1ED83"/>
<gene>
    <name evidence="2" type="ORF">S01H4_60873</name>
</gene>
<proteinExistence type="predicted"/>
<dbReference type="InterPro" id="IPR058637">
    <property type="entry name" value="YknX-like_C"/>
</dbReference>
<dbReference type="GO" id="GO:1990281">
    <property type="term" value="C:efflux pump complex"/>
    <property type="evidence" value="ECO:0007669"/>
    <property type="project" value="TreeGrafter"/>
</dbReference>
<accession>X1ED83</accession>
<dbReference type="EMBL" id="BART01035983">
    <property type="protein sequence ID" value="GAH06623.1"/>
    <property type="molecule type" value="Genomic_DNA"/>
</dbReference>
<dbReference type="GO" id="GO:0015562">
    <property type="term" value="F:efflux transmembrane transporter activity"/>
    <property type="evidence" value="ECO:0007669"/>
    <property type="project" value="TreeGrafter"/>
</dbReference>
<dbReference type="PANTHER" id="PTHR30469">
    <property type="entry name" value="MULTIDRUG RESISTANCE PROTEIN MDTA"/>
    <property type="match status" value="1"/>
</dbReference>
<dbReference type="Pfam" id="PF25989">
    <property type="entry name" value="YknX_C"/>
    <property type="match status" value="1"/>
</dbReference>
<sequence>MFGSIDIIIQTSDQALIIPYSALIDREERQIVFIVEDGKAQEVRPSIDIIEDESLSITAGIKEGDLVIVVGQHNLSHGDQVSIVEEIE</sequence>
<feature type="domain" description="YknX-like C-terminal permuted SH3-like" evidence="1">
    <location>
        <begin position="16"/>
        <end position="82"/>
    </location>
</feature>
<evidence type="ECO:0000313" key="2">
    <source>
        <dbReference type="EMBL" id="GAH06623.1"/>
    </source>
</evidence>
<evidence type="ECO:0000259" key="1">
    <source>
        <dbReference type="Pfam" id="PF25989"/>
    </source>
</evidence>
<reference evidence="2" key="1">
    <citation type="journal article" date="2014" name="Front. Microbiol.">
        <title>High frequency of phylogenetically diverse reductive dehalogenase-homologous genes in deep subseafloor sedimentary metagenomes.</title>
        <authorList>
            <person name="Kawai M."/>
            <person name="Futagami T."/>
            <person name="Toyoda A."/>
            <person name="Takaki Y."/>
            <person name="Nishi S."/>
            <person name="Hori S."/>
            <person name="Arai W."/>
            <person name="Tsubouchi T."/>
            <person name="Morono Y."/>
            <person name="Uchiyama I."/>
            <person name="Ito T."/>
            <person name="Fujiyama A."/>
            <person name="Inagaki F."/>
            <person name="Takami H."/>
        </authorList>
    </citation>
    <scope>NUCLEOTIDE SEQUENCE</scope>
    <source>
        <strain evidence="2">Expedition CK06-06</strain>
    </source>
</reference>
<organism evidence="2">
    <name type="scientific">marine sediment metagenome</name>
    <dbReference type="NCBI Taxonomy" id="412755"/>
    <lineage>
        <taxon>unclassified sequences</taxon>
        <taxon>metagenomes</taxon>
        <taxon>ecological metagenomes</taxon>
    </lineage>
</organism>
<protein>
    <recommendedName>
        <fullName evidence="1">YknX-like C-terminal permuted SH3-like domain-containing protein</fullName>
    </recommendedName>
</protein>
<comment type="caution">
    <text evidence="2">The sequence shown here is derived from an EMBL/GenBank/DDBJ whole genome shotgun (WGS) entry which is preliminary data.</text>
</comment>
<name>X1ED83_9ZZZZ</name>